<evidence type="ECO:0000313" key="2">
    <source>
        <dbReference type="Proteomes" id="UP000596276"/>
    </source>
</evidence>
<evidence type="ECO:0000313" key="1">
    <source>
        <dbReference type="EMBL" id="QRD87645.1"/>
    </source>
</evidence>
<accession>A0A7U2MPW7</accession>
<protein>
    <submittedName>
        <fullName evidence="1">Uncharacterized protein</fullName>
    </submittedName>
</protein>
<dbReference type="Proteomes" id="UP000596276">
    <property type="component" value="Chromosome 1"/>
</dbReference>
<dbReference type="VEuPathDB" id="FungiDB:F9C07_1034757"/>
<name>A0A7U2MPW7_ASPFN</name>
<reference evidence="2" key="1">
    <citation type="journal article" date="2021" name="G3 (Bethesda)">
        <title>Chromosome assembled and annotated genome sequence of Aspergillus flavus NRRL 3357.</title>
        <authorList>
            <person name="Skerker J.M."/>
            <person name="Pianalto K.M."/>
            <person name="Mondo S.J."/>
            <person name="Yang K."/>
            <person name="Arkin A.P."/>
            <person name="Keller N.P."/>
            <person name="Grigoriev I.V."/>
            <person name="Louise Glass N.L."/>
        </authorList>
    </citation>
    <scope>NUCLEOTIDE SEQUENCE [LARGE SCALE GENOMIC DNA]</scope>
    <source>
        <strain evidence="2">ATCC 200026 / FGSC A1120 / IAM 13836 / NRRL 3357 / JCM 12722 / SRRC 167</strain>
    </source>
</reference>
<dbReference type="AlphaFoldDB" id="A0A7U2MPW7"/>
<sequence>MAILAVNKSVDPIVGHDAKSVELPAVTLLYSSRDLLHNSRQSQFTTCKNSSFWKKVSDSPLFSFFRLIATRPNQTETAPRRSRANYTADTDIVHTSRFLYLFRGAYGQVQSKGTGAVGPERFLTFFLCSDSCAWCSLLPNMGICIPCLIYSITMLFDSKPPRPGVWNRGDKIHYSDVRSERPKRPGNPKKNVLIYGVHRYRRRSTLTTRTCLSLKLISLSQILTQAKLALWILAIFSNVSLSDPSSIFPRS</sequence>
<dbReference type="EMBL" id="CP044619">
    <property type="protein sequence ID" value="QRD87645.1"/>
    <property type="molecule type" value="Genomic_DNA"/>
</dbReference>
<gene>
    <name evidence="1" type="ORF">F9C07_1034757</name>
</gene>
<organism evidence="1 2">
    <name type="scientific">Aspergillus flavus (strain ATCC 200026 / FGSC A1120 / IAM 13836 / NRRL 3357 / JCM 12722 / SRRC 167)</name>
    <dbReference type="NCBI Taxonomy" id="332952"/>
    <lineage>
        <taxon>Eukaryota</taxon>
        <taxon>Fungi</taxon>
        <taxon>Dikarya</taxon>
        <taxon>Ascomycota</taxon>
        <taxon>Pezizomycotina</taxon>
        <taxon>Eurotiomycetes</taxon>
        <taxon>Eurotiomycetidae</taxon>
        <taxon>Eurotiales</taxon>
        <taxon>Aspergillaceae</taxon>
        <taxon>Aspergillus</taxon>
        <taxon>Aspergillus subgen. Circumdati</taxon>
    </lineage>
</organism>
<proteinExistence type="predicted"/>
<keyword evidence="2" id="KW-1185">Reference proteome</keyword>